<dbReference type="PANTHER" id="PTHR45672:SF11">
    <property type="entry name" value="PROTEIN DISULFIDE-ISOMERASE C17H9.14C"/>
    <property type="match status" value="1"/>
</dbReference>
<feature type="domain" description="Thioredoxin" evidence="11">
    <location>
        <begin position="142"/>
        <end position="260"/>
    </location>
</feature>
<dbReference type="InterPro" id="IPR017937">
    <property type="entry name" value="Thioredoxin_CS"/>
</dbReference>
<keyword evidence="4 10" id="KW-0732">Signal</keyword>
<dbReference type="Proteomes" id="UP000317494">
    <property type="component" value="Unassembled WGS sequence"/>
</dbReference>
<evidence type="ECO:0000256" key="6">
    <source>
        <dbReference type="ARBA" id="ARBA00023157"/>
    </source>
</evidence>
<feature type="signal peptide" evidence="10">
    <location>
        <begin position="1"/>
        <end position="20"/>
    </location>
</feature>
<evidence type="ECO:0000313" key="13">
    <source>
        <dbReference type="Proteomes" id="UP000317494"/>
    </source>
</evidence>
<keyword evidence="5" id="KW-0677">Repeat</keyword>
<comment type="caution">
    <text evidence="12">The sequence shown here is derived from an EMBL/GenBank/DDBJ whole genome shotgun (WGS) entry which is preliminary data.</text>
</comment>
<dbReference type="CDD" id="cd02998">
    <property type="entry name" value="PDI_a_ERp38"/>
    <property type="match status" value="1"/>
</dbReference>
<dbReference type="SUPFAM" id="SSF52833">
    <property type="entry name" value="Thioredoxin-like"/>
    <property type="match status" value="2"/>
</dbReference>
<dbReference type="GO" id="GO:0005783">
    <property type="term" value="C:endoplasmic reticulum"/>
    <property type="evidence" value="ECO:0007669"/>
    <property type="project" value="InterPro"/>
</dbReference>
<evidence type="ECO:0000259" key="11">
    <source>
        <dbReference type="PROSITE" id="PS51352"/>
    </source>
</evidence>
<dbReference type="Gene3D" id="3.40.30.10">
    <property type="entry name" value="Glutaredoxin"/>
    <property type="match status" value="2"/>
</dbReference>
<dbReference type="PROSITE" id="PS51352">
    <property type="entry name" value="THIOREDOXIN_2"/>
    <property type="match status" value="2"/>
</dbReference>
<evidence type="ECO:0000256" key="3">
    <source>
        <dbReference type="ARBA" id="ARBA00012723"/>
    </source>
</evidence>
<dbReference type="Gene3D" id="1.20.1150.12">
    <property type="entry name" value="Endoplasmic reticulum resident protein 29, C-terminal domain"/>
    <property type="match status" value="1"/>
</dbReference>
<comment type="catalytic activity">
    <reaction evidence="1">
        <text>Catalyzes the rearrangement of -S-S- bonds in proteins.</text>
        <dbReference type="EC" id="5.3.4.1"/>
    </reaction>
</comment>
<protein>
    <recommendedName>
        <fullName evidence="3">protein disulfide-isomerase</fullName>
        <ecNumber evidence="3">5.3.4.1</ecNumber>
    </recommendedName>
</protein>
<dbReference type="FunFam" id="3.40.30.10:FF:000032">
    <property type="entry name" value="Protein disulfide-isomerase A6 homolog"/>
    <property type="match status" value="1"/>
</dbReference>
<feature type="chain" id="PRO_5021360127" description="protein disulfide-isomerase" evidence="10">
    <location>
        <begin position="21"/>
        <end position="379"/>
    </location>
</feature>
<evidence type="ECO:0000256" key="2">
    <source>
        <dbReference type="ARBA" id="ARBA00006347"/>
    </source>
</evidence>
<dbReference type="GO" id="GO:0003756">
    <property type="term" value="F:protein disulfide isomerase activity"/>
    <property type="evidence" value="ECO:0007669"/>
    <property type="project" value="UniProtKB-EC"/>
</dbReference>
<dbReference type="PANTHER" id="PTHR45672">
    <property type="entry name" value="PROTEIN DISULFIDE-ISOMERASE C17H9.14C-RELATED"/>
    <property type="match status" value="1"/>
</dbReference>
<evidence type="ECO:0000313" key="12">
    <source>
        <dbReference type="EMBL" id="TPX41588.1"/>
    </source>
</evidence>
<dbReference type="CDD" id="cd00238">
    <property type="entry name" value="ERp29c"/>
    <property type="match status" value="1"/>
</dbReference>
<accession>A0A507CR74</accession>
<dbReference type="VEuPathDB" id="FungiDB:SeMB42_g05505"/>
<reference evidence="12 13" key="1">
    <citation type="journal article" date="2019" name="Sci. Rep.">
        <title>Comparative genomics of chytrid fungi reveal insights into the obligate biotrophic and pathogenic lifestyle of Synchytrium endobioticum.</title>
        <authorList>
            <person name="van de Vossenberg B.T.L.H."/>
            <person name="Warris S."/>
            <person name="Nguyen H.D.T."/>
            <person name="van Gent-Pelzer M.P.E."/>
            <person name="Joly D.L."/>
            <person name="van de Geest H.C."/>
            <person name="Bonants P.J.M."/>
            <person name="Smith D.S."/>
            <person name="Levesque C.A."/>
            <person name="van der Lee T.A.J."/>
        </authorList>
    </citation>
    <scope>NUCLEOTIDE SEQUENCE [LARGE SCALE GENOMIC DNA]</scope>
    <source>
        <strain evidence="12 13">MB42</strain>
    </source>
</reference>
<keyword evidence="6" id="KW-1015">Disulfide bond</keyword>
<evidence type="ECO:0000256" key="8">
    <source>
        <dbReference type="ARBA" id="ARBA00023284"/>
    </source>
</evidence>
<evidence type="ECO:0000256" key="1">
    <source>
        <dbReference type="ARBA" id="ARBA00001182"/>
    </source>
</evidence>
<dbReference type="EC" id="5.3.4.1" evidence="3"/>
<dbReference type="STRING" id="286115.A0A507CR74"/>
<dbReference type="InterPro" id="IPR011679">
    <property type="entry name" value="ERp29_C"/>
</dbReference>
<keyword evidence="8" id="KW-0676">Redox-active center</keyword>
<sequence length="379" mass="41861">MRTFWSISAFLAAVLAVARADESVLVLTTDNFDKFIDGSKDALVEFYAHVSLFQPLVRSLQELGSCVFNIYEQLAVAYQPFKDRVLIASVDADAHKSLGTKYGVSGYPTIKWFPKGSSTPEDYSGGREVTDFINFIGEKSGVNPIIKTPVTAVTVLTSGNFYNYVGTDKNVLVEFYAPWCGHCKTLAPTYEKVAKDFSQESDCVVANVDATAATDLAEKYRVEGFPTIKFFPKGAKESPVEYTAGRSEEDFLAYLNEKCGTHRTVGGGLDENAGQVAQMAEYVKKFLSRKEKKFREAVIEEAKIAASELTGTVKSNAAYYVKFMEKIVKSGENYIETEYKRLEKLGKAATVEQADSFSLRKNILGLFRAAGLVDGKEEL</sequence>
<evidence type="ECO:0000256" key="10">
    <source>
        <dbReference type="SAM" id="SignalP"/>
    </source>
</evidence>
<dbReference type="InterPro" id="IPR036249">
    <property type="entry name" value="Thioredoxin-like_sf"/>
</dbReference>
<dbReference type="GO" id="GO:0006457">
    <property type="term" value="P:protein folding"/>
    <property type="evidence" value="ECO:0007669"/>
    <property type="project" value="TreeGrafter"/>
</dbReference>
<keyword evidence="13" id="KW-1185">Reference proteome</keyword>
<name>A0A507CR74_9FUNG</name>
<feature type="domain" description="Thioredoxin" evidence="11">
    <location>
        <begin position="14"/>
        <end position="141"/>
    </location>
</feature>
<dbReference type="InterPro" id="IPR036356">
    <property type="entry name" value="ERp29_C_sf"/>
</dbReference>
<proteinExistence type="inferred from homology"/>
<evidence type="ECO:0000256" key="7">
    <source>
        <dbReference type="ARBA" id="ARBA00023235"/>
    </source>
</evidence>
<dbReference type="InterPro" id="IPR005788">
    <property type="entry name" value="PDI_thioredoxin-like_dom"/>
</dbReference>
<organism evidence="12 13">
    <name type="scientific">Synchytrium endobioticum</name>
    <dbReference type="NCBI Taxonomy" id="286115"/>
    <lineage>
        <taxon>Eukaryota</taxon>
        <taxon>Fungi</taxon>
        <taxon>Fungi incertae sedis</taxon>
        <taxon>Chytridiomycota</taxon>
        <taxon>Chytridiomycota incertae sedis</taxon>
        <taxon>Chytridiomycetes</taxon>
        <taxon>Synchytriales</taxon>
        <taxon>Synchytriaceae</taxon>
        <taxon>Synchytrium</taxon>
    </lineage>
</organism>
<dbReference type="Pfam" id="PF00085">
    <property type="entry name" value="Thioredoxin"/>
    <property type="match status" value="2"/>
</dbReference>
<dbReference type="NCBIfam" id="TIGR01126">
    <property type="entry name" value="pdi_dom"/>
    <property type="match status" value="1"/>
</dbReference>
<dbReference type="Pfam" id="PF07749">
    <property type="entry name" value="ERp29"/>
    <property type="match status" value="1"/>
</dbReference>
<dbReference type="PRINTS" id="PR00421">
    <property type="entry name" value="THIOREDOXIN"/>
</dbReference>
<evidence type="ECO:0000256" key="4">
    <source>
        <dbReference type="ARBA" id="ARBA00022729"/>
    </source>
</evidence>
<gene>
    <name evidence="12" type="ORF">SeMB42_g05505</name>
</gene>
<evidence type="ECO:0000256" key="9">
    <source>
        <dbReference type="RuleBase" id="RU004208"/>
    </source>
</evidence>
<keyword evidence="7" id="KW-0413">Isomerase</keyword>
<dbReference type="SUPFAM" id="SSF47933">
    <property type="entry name" value="ERP29 C domain-like"/>
    <property type="match status" value="1"/>
</dbReference>
<comment type="similarity">
    <text evidence="2 9">Belongs to the protein disulfide isomerase family.</text>
</comment>
<dbReference type="EMBL" id="QEAN01000265">
    <property type="protein sequence ID" value="TPX41588.1"/>
    <property type="molecule type" value="Genomic_DNA"/>
</dbReference>
<dbReference type="InterPro" id="IPR013766">
    <property type="entry name" value="Thioredoxin_domain"/>
</dbReference>
<evidence type="ECO:0000256" key="5">
    <source>
        <dbReference type="ARBA" id="ARBA00022737"/>
    </source>
</evidence>
<dbReference type="PROSITE" id="PS00194">
    <property type="entry name" value="THIOREDOXIN_1"/>
    <property type="match status" value="1"/>
</dbReference>
<dbReference type="InterPro" id="IPR051063">
    <property type="entry name" value="PDI"/>
</dbReference>
<dbReference type="AlphaFoldDB" id="A0A507CR74"/>